<dbReference type="eggNOG" id="ENOG502S8ZQ">
    <property type="taxonomic scope" value="Eukaryota"/>
</dbReference>
<organism evidence="2">
    <name type="scientific">Grosmannia clavigera (strain kw1407 / UAMH 11150)</name>
    <name type="common">Blue stain fungus</name>
    <name type="synonym">Graphiocladiella clavigera</name>
    <dbReference type="NCBI Taxonomy" id="655863"/>
    <lineage>
        <taxon>Eukaryota</taxon>
        <taxon>Fungi</taxon>
        <taxon>Dikarya</taxon>
        <taxon>Ascomycota</taxon>
        <taxon>Pezizomycotina</taxon>
        <taxon>Sordariomycetes</taxon>
        <taxon>Sordariomycetidae</taxon>
        <taxon>Ophiostomatales</taxon>
        <taxon>Ophiostomataceae</taxon>
        <taxon>Leptographium</taxon>
    </lineage>
</organism>
<evidence type="ECO:0000313" key="1">
    <source>
        <dbReference type="EMBL" id="EFX04068.1"/>
    </source>
</evidence>
<dbReference type="OrthoDB" id="5418749at2759"/>
<dbReference type="Gene3D" id="3.30.160.20">
    <property type="match status" value="1"/>
</dbReference>
<dbReference type="EMBL" id="GL629765">
    <property type="protein sequence ID" value="EFX04068.1"/>
    <property type="molecule type" value="Genomic_DNA"/>
</dbReference>
<name>F0XBX6_GROCL</name>
<dbReference type="CDD" id="cd00048">
    <property type="entry name" value="DSRM_SF"/>
    <property type="match status" value="1"/>
</dbReference>
<sequence>MPSSSLSLTSWQNKLFEACQGCNIDPPSFEIFSDRRGGRTAWTSRVLVYGSTFEARFWYDGKNIDNAREDAAEQAVTWLTGGGSISSSPLTSQSW</sequence>
<evidence type="ECO:0000313" key="2">
    <source>
        <dbReference type="Proteomes" id="UP000007796"/>
    </source>
</evidence>
<protein>
    <recommendedName>
        <fullName evidence="3">DRBM domain-containing protein</fullName>
    </recommendedName>
</protein>
<dbReference type="HOGENOM" id="CLU_131085_0_0_1"/>
<dbReference type="Proteomes" id="UP000007796">
    <property type="component" value="Unassembled WGS sequence"/>
</dbReference>
<reference evidence="1 2" key="1">
    <citation type="journal article" date="2011" name="Proc. Natl. Acad. Sci. U.S.A.">
        <title>Genome and transcriptome analyses of the mountain pine beetle-fungal symbiont Grosmannia clavigera, a lodgepole pine pathogen.</title>
        <authorList>
            <person name="DiGuistini S."/>
            <person name="Wang Y."/>
            <person name="Liao N.Y."/>
            <person name="Taylor G."/>
            <person name="Tanguay P."/>
            <person name="Feau N."/>
            <person name="Henrissat B."/>
            <person name="Chan S.K."/>
            <person name="Hesse-Orce U."/>
            <person name="Alamouti S.M."/>
            <person name="Tsui C.K.M."/>
            <person name="Docking R.T."/>
            <person name="Levasseur A."/>
            <person name="Haridas S."/>
            <person name="Robertson G."/>
            <person name="Birol I."/>
            <person name="Holt R.A."/>
            <person name="Marra M.A."/>
            <person name="Hamelin R.C."/>
            <person name="Hirst M."/>
            <person name="Jones S.J.M."/>
            <person name="Bohlmann J."/>
            <person name="Breuil C."/>
        </authorList>
    </citation>
    <scope>NUCLEOTIDE SEQUENCE [LARGE SCALE GENOMIC DNA]</scope>
    <source>
        <strain evidence="2">kw1407 / UAMH 11150</strain>
    </source>
</reference>
<evidence type="ECO:0008006" key="3">
    <source>
        <dbReference type="Google" id="ProtNLM"/>
    </source>
</evidence>
<dbReference type="GeneID" id="25982136"/>
<dbReference type="AlphaFoldDB" id="F0XBX6"/>
<dbReference type="SUPFAM" id="SSF54768">
    <property type="entry name" value="dsRNA-binding domain-like"/>
    <property type="match status" value="1"/>
</dbReference>
<dbReference type="PANTHER" id="PTHR42030">
    <property type="entry name" value="DRBM DOMAIN-CONTAINING PROTEIN"/>
    <property type="match status" value="1"/>
</dbReference>
<dbReference type="PANTHER" id="PTHR42030:SF1">
    <property type="entry name" value="DRBM DOMAIN-CONTAINING PROTEIN"/>
    <property type="match status" value="1"/>
</dbReference>
<gene>
    <name evidence="1" type="ORF">CMQ_996</name>
</gene>
<dbReference type="RefSeq" id="XP_014173550.1">
    <property type="nucleotide sequence ID" value="XM_014318075.1"/>
</dbReference>
<dbReference type="InParanoid" id="F0XBX6"/>
<proteinExistence type="predicted"/>
<keyword evidence="2" id="KW-1185">Reference proteome</keyword>
<accession>F0XBX6</accession>